<accession>A0A7V4FEB6</accession>
<proteinExistence type="predicted"/>
<reference evidence="1" key="1">
    <citation type="journal article" date="2020" name="mSystems">
        <title>Genome- and Community-Level Interaction Insights into Carbon Utilization and Element Cycling Functions of Hydrothermarchaeota in Hydrothermal Sediment.</title>
        <authorList>
            <person name="Zhou Z."/>
            <person name="Liu Y."/>
            <person name="Xu W."/>
            <person name="Pan J."/>
            <person name="Luo Z.H."/>
            <person name="Li M."/>
        </authorList>
    </citation>
    <scope>NUCLEOTIDE SEQUENCE [LARGE SCALE GENOMIC DNA]</scope>
    <source>
        <strain evidence="1">SpSt-655</strain>
    </source>
</reference>
<dbReference type="AlphaFoldDB" id="A0A7V4FEB6"/>
<dbReference type="EMBL" id="DTBX01000106">
    <property type="protein sequence ID" value="HGQ55414.1"/>
    <property type="molecule type" value="Genomic_DNA"/>
</dbReference>
<dbReference type="Pfam" id="PF19672">
    <property type="entry name" value="DUF6175"/>
    <property type="match status" value="1"/>
</dbReference>
<comment type="caution">
    <text evidence="1">The sequence shown here is derived from an EMBL/GenBank/DDBJ whole genome shotgun (WGS) entry which is preliminary data.</text>
</comment>
<organism evidence="1">
    <name type="scientific">candidate division WOR-3 bacterium</name>
    <dbReference type="NCBI Taxonomy" id="2052148"/>
    <lineage>
        <taxon>Bacteria</taxon>
        <taxon>Bacteria division WOR-3</taxon>
    </lineage>
</organism>
<dbReference type="InterPro" id="IPR046173">
    <property type="entry name" value="DUF6175"/>
</dbReference>
<evidence type="ECO:0000313" key="1">
    <source>
        <dbReference type="EMBL" id="HGQ55414.1"/>
    </source>
</evidence>
<protein>
    <submittedName>
        <fullName evidence="1">Uncharacterized protein</fullName>
    </submittedName>
</protein>
<gene>
    <name evidence="1" type="ORF">ENU28_02985</name>
</gene>
<sequence length="413" mass="46945">MRKRKTLTFILFSLILIIYCAKKPMVPATGEASFVETYSPAEVVILATGVGKNLVEAERDARYQAVHFVLLGGTDPILQREEEKAKFEGIKENILNKDSVVKFISWEDDKYQKRIKLADGRLKISKLMRVNKRILTEYLVSKGVIKAVEEISEEIGTPFVMVIPQVSKDESPIEKLQTSFLHRKAAQIIESFLTARKYNVSVPDATVQINELVSALGEERKIKEDISYLYALTIGSDIYITFTIDITSGRYGTKKASVGIRIYETTTGRLLGTETGYSPEVATSSDQVVLESAINDCMDRVLSRMTNYWKDDIKYGLQYKIVIKFPTGISSERLEKMQFTLLDMLKEGVNKSKENIVSERTIDLLVWAKRDKFPEARSIYSYLKDRFTNAFPGYTLSRITLNRKLLVCEVKKG</sequence>
<name>A0A7V4FEB6_UNCW3</name>